<dbReference type="InterPro" id="IPR049704">
    <property type="entry name" value="Aminotrans_3_PPA_site"/>
</dbReference>
<dbReference type="GO" id="GO:0009102">
    <property type="term" value="P:biotin biosynthetic process"/>
    <property type="evidence" value="ECO:0007669"/>
    <property type="project" value="TreeGrafter"/>
</dbReference>
<dbReference type="CDD" id="cd00610">
    <property type="entry name" value="OAT_like"/>
    <property type="match status" value="1"/>
</dbReference>
<name>V5YT94_9ACTN</name>
<dbReference type="InterPro" id="IPR015424">
    <property type="entry name" value="PyrdxlP-dep_Trfase"/>
</dbReference>
<dbReference type="GO" id="GO:0030170">
    <property type="term" value="F:pyridoxal phosphate binding"/>
    <property type="evidence" value="ECO:0007669"/>
    <property type="project" value="InterPro"/>
</dbReference>
<dbReference type="AlphaFoldDB" id="V5YT94"/>
<dbReference type="PANTHER" id="PTHR42684:SF3">
    <property type="entry name" value="ADENOSYLMETHIONINE-8-AMINO-7-OXONONANOATE AMINOTRANSFERASE"/>
    <property type="match status" value="1"/>
</dbReference>
<sequence>MSPDSSDTSARRHLWHPWKPWVVSPDELTLVRGAGYRVWDDRGGSYIDATSSSLNATCGYGHPSIVGAATRQLSVLHHFDLSVATHRPAGLLAERIADLLPSPLRRTLFVNSGSEAVEAALFVAASYHQLRGDPRTRIVTLDRGYHGSTLLARTVSGLPTTAHPLRDPLPVTRVGLPVEPRRLREPEALAPFVAAVERALTADHPGGAPMAVLMEPFLNVGGGIVLPRGALRAVRELCDRTGALLVLDEVFTGFGRTGRMFARDEEDVLPDLLLTSKGLAGGYLPIGAVTARQEVYELFAADPMLGGLRHGHTTSGHAVACAAALATLDLLEREKLVERAAELGQVMLDGLAGLAGHGRILDVRGVGMVTVLETDSMAAATELVGRLRAAGLLLRQQGAVAMAVPPLIIDEEGVSAIVGTILEQAADGLEVSR</sequence>
<dbReference type="InterPro" id="IPR015421">
    <property type="entry name" value="PyrdxlP-dep_Trfase_major"/>
</dbReference>
<dbReference type="GO" id="GO:0004015">
    <property type="term" value="F:adenosylmethionine-8-amino-7-oxononanoate transaminase activity"/>
    <property type="evidence" value="ECO:0007669"/>
    <property type="project" value="TreeGrafter"/>
</dbReference>
<accession>V5YT94</accession>
<dbReference type="Gene3D" id="3.40.640.10">
    <property type="entry name" value="Type I PLP-dependent aspartate aminotransferase-like (Major domain)"/>
    <property type="match status" value="1"/>
</dbReference>
<comment type="similarity">
    <text evidence="4">Belongs to the class-III pyridoxal-phosphate-dependent aminotransferase family.</text>
</comment>
<dbReference type="SUPFAM" id="SSF53383">
    <property type="entry name" value="PLP-dependent transferases"/>
    <property type="match status" value="1"/>
</dbReference>
<protein>
    <submittedName>
        <fullName evidence="5">Putative aminotransferase</fullName>
    </submittedName>
</protein>
<proteinExistence type="inferred from homology"/>
<reference evidence="5" key="1">
    <citation type="journal article" date="2013" name="Angew. Chem. Int. Ed. Engl.">
        <title>Structure-based Gene Targeting Discovery of Sphaerimicin, a Bacterial Translocase I inhibitor.</title>
        <authorList>
            <person name="Funabashi M."/>
            <person name="Baba S."/>
            <person name="Takatsu T."/>
            <person name="Kizuka M."/>
            <person name="Ohata Y."/>
            <person name="Tanaka M."/>
            <person name="Nonaka K."/>
            <person name="Spork A.P."/>
            <person name="Ducho C."/>
            <person name="Chen W.C.L."/>
            <person name="Van Lanen S.G."/>
        </authorList>
    </citation>
    <scope>NUCLEOTIDE SEQUENCE</scope>
    <source>
        <strain evidence="5">SANK 60911</strain>
    </source>
</reference>
<dbReference type="PROSITE" id="PS00600">
    <property type="entry name" value="AA_TRANSFER_CLASS_3"/>
    <property type="match status" value="1"/>
</dbReference>
<evidence type="ECO:0000256" key="4">
    <source>
        <dbReference type="RuleBase" id="RU003560"/>
    </source>
</evidence>
<dbReference type="PANTHER" id="PTHR42684">
    <property type="entry name" value="ADENOSYLMETHIONINE-8-AMINO-7-OXONONANOATE AMINOTRANSFERASE"/>
    <property type="match status" value="1"/>
</dbReference>
<dbReference type="EMBL" id="AB830104">
    <property type="protein sequence ID" value="BAO20186.1"/>
    <property type="molecule type" value="Genomic_DNA"/>
</dbReference>
<evidence type="ECO:0000256" key="1">
    <source>
        <dbReference type="ARBA" id="ARBA00022576"/>
    </source>
</evidence>
<organism evidence="5">
    <name type="scientific">Sphaerisporangium sp. SANK 60911</name>
    <dbReference type="NCBI Taxonomy" id="1354075"/>
    <lineage>
        <taxon>Bacteria</taxon>
        <taxon>Bacillati</taxon>
        <taxon>Actinomycetota</taxon>
        <taxon>Actinomycetes</taxon>
        <taxon>Streptosporangiales</taxon>
        <taxon>Streptosporangiaceae</taxon>
        <taxon>Sphaerisporangium</taxon>
    </lineage>
</organism>
<evidence type="ECO:0000313" key="5">
    <source>
        <dbReference type="EMBL" id="BAO20186.1"/>
    </source>
</evidence>
<dbReference type="InterPro" id="IPR005814">
    <property type="entry name" value="Aminotrans_3"/>
</dbReference>
<evidence type="ECO:0000256" key="3">
    <source>
        <dbReference type="ARBA" id="ARBA00022898"/>
    </source>
</evidence>
<keyword evidence="1 5" id="KW-0032">Aminotransferase</keyword>
<evidence type="ECO:0000256" key="2">
    <source>
        <dbReference type="ARBA" id="ARBA00022679"/>
    </source>
</evidence>
<dbReference type="InterPro" id="IPR015422">
    <property type="entry name" value="PyrdxlP-dep_Trfase_small"/>
</dbReference>
<keyword evidence="2 5" id="KW-0808">Transferase</keyword>
<gene>
    <name evidence="5" type="primary">sphG</name>
</gene>
<keyword evidence="3 4" id="KW-0663">Pyridoxal phosphate</keyword>
<dbReference type="PIRSF" id="PIRSF000521">
    <property type="entry name" value="Transaminase_4ab_Lys_Orn"/>
    <property type="match status" value="1"/>
</dbReference>
<dbReference type="Gene3D" id="3.90.1150.10">
    <property type="entry name" value="Aspartate Aminotransferase, domain 1"/>
    <property type="match status" value="1"/>
</dbReference>
<dbReference type="Pfam" id="PF00202">
    <property type="entry name" value="Aminotran_3"/>
    <property type="match status" value="1"/>
</dbReference>